<reference evidence="5" key="1">
    <citation type="journal article" date="2019" name="Nat. Commun.">
        <title>The genome of broomcorn millet.</title>
        <authorList>
            <person name="Zou C."/>
            <person name="Miki D."/>
            <person name="Li D."/>
            <person name="Tang Q."/>
            <person name="Xiao L."/>
            <person name="Rajput S."/>
            <person name="Deng P."/>
            <person name="Jia W."/>
            <person name="Huang R."/>
            <person name="Zhang M."/>
            <person name="Sun Y."/>
            <person name="Hu J."/>
            <person name="Fu X."/>
            <person name="Schnable P.S."/>
            <person name="Li F."/>
            <person name="Zhang H."/>
            <person name="Feng B."/>
            <person name="Zhu X."/>
            <person name="Liu R."/>
            <person name="Schnable J.C."/>
            <person name="Zhu J.-K."/>
            <person name="Zhang H."/>
        </authorList>
    </citation>
    <scope>NUCLEOTIDE SEQUENCE [LARGE SCALE GENOMIC DNA]</scope>
</reference>
<evidence type="ECO:0000313" key="4">
    <source>
        <dbReference type="EMBL" id="RLN29625.1"/>
    </source>
</evidence>
<accession>A0A3L6T1D6</accession>
<name>A0A3L6T1D6_PANMI</name>
<evidence type="ECO:0000256" key="2">
    <source>
        <dbReference type="SAM" id="MobiDB-lite"/>
    </source>
</evidence>
<keyword evidence="5" id="KW-1185">Reference proteome</keyword>
<dbReference type="EMBL" id="PQIB02000003">
    <property type="protein sequence ID" value="RLN29625.1"/>
    <property type="molecule type" value="Genomic_DNA"/>
</dbReference>
<organism evidence="4 5">
    <name type="scientific">Panicum miliaceum</name>
    <name type="common">Proso millet</name>
    <name type="synonym">Broomcorn millet</name>
    <dbReference type="NCBI Taxonomy" id="4540"/>
    <lineage>
        <taxon>Eukaryota</taxon>
        <taxon>Viridiplantae</taxon>
        <taxon>Streptophyta</taxon>
        <taxon>Embryophyta</taxon>
        <taxon>Tracheophyta</taxon>
        <taxon>Spermatophyta</taxon>
        <taxon>Magnoliopsida</taxon>
        <taxon>Liliopsida</taxon>
        <taxon>Poales</taxon>
        <taxon>Poaceae</taxon>
        <taxon>PACMAD clade</taxon>
        <taxon>Panicoideae</taxon>
        <taxon>Panicodae</taxon>
        <taxon>Paniceae</taxon>
        <taxon>Panicinae</taxon>
        <taxon>Panicum</taxon>
        <taxon>Panicum sect. Panicum</taxon>
    </lineage>
</organism>
<dbReference type="AlphaFoldDB" id="A0A3L6T1D6"/>
<dbReference type="InterPro" id="IPR013087">
    <property type="entry name" value="Znf_C2H2_type"/>
</dbReference>
<dbReference type="Pfam" id="PF13912">
    <property type="entry name" value="zf-C2H2_6"/>
    <property type="match status" value="1"/>
</dbReference>
<evidence type="ECO:0000259" key="3">
    <source>
        <dbReference type="PROSITE" id="PS50157"/>
    </source>
</evidence>
<feature type="region of interest" description="Disordered" evidence="2">
    <location>
        <begin position="1"/>
        <end position="59"/>
    </location>
</feature>
<proteinExistence type="predicted"/>
<protein>
    <submittedName>
        <fullName evidence="4">Zinc finger protein ZAT3-like</fullName>
    </submittedName>
</protein>
<gene>
    <name evidence="4" type="ORF">C2845_PM05G24120</name>
</gene>
<dbReference type="OrthoDB" id="6077919at2759"/>
<feature type="compositionally biased region" description="Pro residues" evidence="2">
    <location>
        <begin position="9"/>
        <end position="22"/>
    </location>
</feature>
<dbReference type="PANTHER" id="PTHR47591">
    <property type="entry name" value="ZINC FINGER PROTEIN ZAT2-RELATED"/>
    <property type="match status" value="1"/>
</dbReference>
<dbReference type="PROSITE" id="PS50157">
    <property type="entry name" value="ZINC_FINGER_C2H2_2"/>
    <property type="match status" value="1"/>
</dbReference>
<dbReference type="Proteomes" id="UP000275267">
    <property type="component" value="Unassembled WGS sequence"/>
</dbReference>
<dbReference type="InterPro" id="IPR036236">
    <property type="entry name" value="Znf_C2H2_sf"/>
</dbReference>
<keyword evidence="1" id="KW-0479">Metal-binding</keyword>
<dbReference type="SUPFAM" id="SSF57667">
    <property type="entry name" value="beta-beta-alpha zinc fingers"/>
    <property type="match status" value="1"/>
</dbReference>
<dbReference type="GO" id="GO:0008270">
    <property type="term" value="F:zinc ion binding"/>
    <property type="evidence" value="ECO:0007669"/>
    <property type="project" value="UniProtKB-KW"/>
</dbReference>
<dbReference type="PANTHER" id="PTHR47591:SF13">
    <property type="entry name" value="OS02G0293900 PROTEIN"/>
    <property type="match status" value="1"/>
</dbReference>
<dbReference type="SMART" id="SM00355">
    <property type="entry name" value="ZnF_C2H2"/>
    <property type="match status" value="1"/>
</dbReference>
<dbReference type="STRING" id="4540.A0A3L6T1D6"/>
<evidence type="ECO:0000256" key="1">
    <source>
        <dbReference type="PROSITE-ProRule" id="PRU00042"/>
    </source>
</evidence>
<feature type="domain" description="C2H2-type" evidence="3">
    <location>
        <begin position="79"/>
        <end position="106"/>
    </location>
</feature>
<dbReference type="PROSITE" id="PS00028">
    <property type="entry name" value="ZINC_FINGER_C2H2_1"/>
    <property type="match status" value="1"/>
</dbReference>
<evidence type="ECO:0000313" key="5">
    <source>
        <dbReference type="Proteomes" id="UP000275267"/>
    </source>
</evidence>
<sequence>MAAPVQPAASPPPPRPPPPPPYHDTTLRLALALPPPRPFAGALSPSPRPLHARRPRAPVGVAASSASARVLSSPTGDTQPCTECGKRFPSWKALFGHMRCHPERQWRGITPPPHFRRAAVADQFTVQERETATSLLMLAGARRCVGKGKKSILAPSSAKASCCSTSTPAPTTAPGTPRCDDHKCSVRAQGLAAGQALCRLKRCHWERARVELMVVATPGSCSALATSEAAATTLDLNLPPPGTMPLLRKGNEDGMLNASLDLKLGY</sequence>
<keyword evidence="1" id="KW-0862">Zinc</keyword>
<keyword evidence="1" id="KW-0863">Zinc-finger</keyword>
<comment type="caution">
    <text evidence="4">The sequence shown here is derived from an EMBL/GenBank/DDBJ whole genome shotgun (WGS) entry which is preliminary data.</text>
</comment>